<evidence type="ECO:0000256" key="3">
    <source>
        <dbReference type="ARBA" id="ARBA00022692"/>
    </source>
</evidence>
<keyword evidence="2 7" id="KW-0132">Cell division</keyword>
<evidence type="ECO:0000256" key="5">
    <source>
        <dbReference type="ARBA" id="ARBA00023136"/>
    </source>
</evidence>
<feature type="transmembrane region" description="Helical" evidence="7">
    <location>
        <begin position="20"/>
        <end position="38"/>
    </location>
</feature>
<dbReference type="GO" id="GO:0051301">
    <property type="term" value="P:cell division"/>
    <property type="evidence" value="ECO:0007669"/>
    <property type="project" value="UniProtKB-KW"/>
</dbReference>
<keyword evidence="3 7" id="KW-0812">Transmembrane</keyword>
<comment type="function">
    <text evidence="7">Involved in cell division.</text>
</comment>
<evidence type="ECO:0000256" key="2">
    <source>
        <dbReference type="ARBA" id="ARBA00022618"/>
    </source>
</evidence>
<evidence type="ECO:0000313" key="8">
    <source>
        <dbReference type="EMBL" id="MFC0222813.1"/>
    </source>
</evidence>
<dbReference type="InterPro" id="IPR009619">
    <property type="entry name" value="CrgA"/>
</dbReference>
<comment type="caution">
    <text evidence="7">Lacks conserved residue(s) required for the propagation of feature annotation.</text>
</comment>
<feature type="transmembrane region" description="Helical" evidence="7">
    <location>
        <begin position="63"/>
        <end position="80"/>
    </location>
</feature>
<keyword evidence="6 7" id="KW-0131">Cell cycle</keyword>
<evidence type="ECO:0000256" key="6">
    <source>
        <dbReference type="ARBA" id="ARBA00023306"/>
    </source>
</evidence>
<comment type="caution">
    <text evidence="8">The sequence shown here is derived from an EMBL/GenBank/DDBJ whole genome shotgun (WGS) entry which is preliminary data.</text>
</comment>
<proteinExistence type="inferred from homology"/>
<name>A0ABV6E1E1_9ACTN</name>
<comment type="similarity">
    <text evidence="7">Belongs to the CrgA family.</text>
</comment>
<sequence>MSKSSQLVEPKSRLFTVRFVVSLLLMVLGIAWLVFYYSQVRGNPLAFPPVEGSPKALADLGRWNYAIGFGAFMLGLVVGAHPSTPLGRGRGVVVGMLACFLIGLLWICTYYVFSNDLSDLWVFNDLGQWNLVVGIGFMAVGFSFATKWE</sequence>
<dbReference type="Proteomes" id="UP001589698">
    <property type="component" value="Unassembled WGS sequence"/>
</dbReference>
<evidence type="ECO:0000313" key="9">
    <source>
        <dbReference type="Proteomes" id="UP001589698"/>
    </source>
</evidence>
<accession>A0ABV6E1E1</accession>
<evidence type="ECO:0000256" key="7">
    <source>
        <dbReference type="HAMAP-Rule" id="MF_00631"/>
    </source>
</evidence>
<feature type="transmembrane region" description="Helical" evidence="7">
    <location>
        <begin position="92"/>
        <end position="114"/>
    </location>
</feature>
<feature type="transmembrane region" description="Helical" evidence="7">
    <location>
        <begin position="126"/>
        <end position="145"/>
    </location>
</feature>
<keyword evidence="5 7" id="KW-0472">Membrane</keyword>
<comment type="subcellular location">
    <subcellularLocation>
        <location evidence="7">Cell membrane</location>
        <topology evidence="7">Multi-pass membrane protein</topology>
    </subcellularLocation>
</comment>
<keyword evidence="9" id="KW-1185">Reference proteome</keyword>
<dbReference type="RefSeq" id="WP_378518512.1">
    <property type="nucleotide sequence ID" value="NZ_CBCSDI010000050.1"/>
</dbReference>
<protein>
    <recommendedName>
        <fullName evidence="7">Cell division protein CrgA</fullName>
    </recommendedName>
</protein>
<dbReference type="Pfam" id="PF06781">
    <property type="entry name" value="CrgA"/>
    <property type="match status" value="2"/>
</dbReference>
<evidence type="ECO:0000256" key="1">
    <source>
        <dbReference type="ARBA" id="ARBA00022475"/>
    </source>
</evidence>
<organism evidence="8 9">
    <name type="scientific">Nocardioides zeicaulis</name>
    <dbReference type="NCBI Taxonomy" id="1776857"/>
    <lineage>
        <taxon>Bacteria</taxon>
        <taxon>Bacillati</taxon>
        <taxon>Actinomycetota</taxon>
        <taxon>Actinomycetes</taxon>
        <taxon>Propionibacteriales</taxon>
        <taxon>Nocardioidaceae</taxon>
        <taxon>Nocardioides</taxon>
    </lineage>
</organism>
<keyword evidence="1 7" id="KW-1003">Cell membrane</keyword>
<gene>
    <name evidence="7" type="primary">crgA</name>
    <name evidence="8" type="ORF">ACFFJG_09995</name>
</gene>
<keyword evidence="4 7" id="KW-1133">Transmembrane helix</keyword>
<evidence type="ECO:0000256" key="4">
    <source>
        <dbReference type="ARBA" id="ARBA00022989"/>
    </source>
</evidence>
<dbReference type="HAMAP" id="MF_00631">
    <property type="entry name" value="CrgA"/>
    <property type="match status" value="1"/>
</dbReference>
<reference evidence="8 9" key="1">
    <citation type="submission" date="2024-09" db="EMBL/GenBank/DDBJ databases">
        <authorList>
            <person name="Sun Q."/>
            <person name="Mori K."/>
        </authorList>
    </citation>
    <scope>NUCLEOTIDE SEQUENCE [LARGE SCALE GENOMIC DNA]</scope>
    <source>
        <strain evidence="8 9">CCM 8654</strain>
    </source>
</reference>
<dbReference type="EMBL" id="JBHLXH010000001">
    <property type="protein sequence ID" value="MFC0222813.1"/>
    <property type="molecule type" value="Genomic_DNA"/>
</dbReference>